<sequence>MIERAYEGSKMRLSYLLIASAMVSSGLAVAPTAAADCTSAAGTTICSQGEVRGSDTGDGPSGAGPYVPYPCAYDWYCNGTSWGVNLLIDPGPPGIGLPGTPGNRPGGGGSGNRPGGGGRG</sequence>
<gene>
    <name evidence="3" type="ORF">NGTWS1702_31440</name>
</gene>
<evidence type="ECO:0000256" key="1">
    <source>
        <dbReference type="SAM" id="MobiDB-lite"/>
    </source>
</evidence>
<comment type="caution">
    <text evidence="3">The sequence shown here is derived from an EMBL/GenBank/DDBJ whole genome shotgun (WGS) entry which is preliminary data.</text>
</comment>
<name>A0ABQ4V343_9MYCO</name>
<evidence type="ECO:0000256" key="2">
    <source>
        <dbReference type="SAM" id="SignalP"/>
    </source>
</evidence>
<dbReference type="Proteomes" id="UP001060504">
    <property type="component" value="Unassembled WGS sequence"/>
</dbReference>
<proteinExistence type="predicted"/>
<evidence type="ECO:0000313" key="4">
    <source>
        <dbReference type="Proteomes" id="UP001060504"/>
    </source>
</evidence>
<keyword evidence="2" id="KW-0732">Signal</keyword>
<dbReference type="EMBL" id="BPRH01003281">
    <property type="protein sequence ID" value="GJF08767.1"/>
    <property type="molecule type" value="Genomic_DNA"/>
</dbReference>
<evidence type="ECO:0000313" key="3">
    <source>
        <dbReference type="EMBL" id="GJF08767.1"/>
    </source>
</evidence>
<feature type="compositionally biased region" description="Gly residues" evidence="1">
    <location>
        <begin position="96"/>
        <end position="120"/>
    </location>
</feature>
<feature type="signal peptide" evidence="2">
    <location>
        <begin position="1"/>
        <end position="30"/>
    </location>
</feature>
<accession>A0ABQ4V343</accession>
<feature type="region of interest" description="Disordered" evidence="1">
    <location>
        <begin position="90"/>
        <end position="120"/>
    </location>
</feature>
<keyword evidence="4" id="KW-1185">Reference proteome</keyword>
<protein>
    <recommendedName>
        <fullName evidence="5">Secreted protein</fullName>
    </recommendedName>
</protein>
<feature type="chain" id="PRO_5046928896" description="Secreted protein" evidence="2">
    <location>
        <begin position="31"/>
        <end position="120"/>
    </location>
</feature>
<evidence type="ECO:0008006" key="5">
    <source>
        <dbReference type="Google" id="ProtNLM"/>
    </source>
</evidence>
<reference evidence="3 4" key="1">
    <citation type="submission" date="2021-08" db="EMBL/GenBank/DDBJ databases">
        <title>Draft genome sequence of Mycolicibacterium sp. NGTWS1702 strain.</title>
        <authorList>
            <person name="Matsumoto M."/>
            <person name="Tang B.C.C."/>
            <person name="Machida Y."/>
            <person name="Matoyama H."/>
            <person name="Kishihara T."/>
            <person name="Sato S."/>
            <person name="Kondo I."/>
            <person name="Sano M."/>
            <person name="Kato G."/>
        </authorList>
    </citation>
    <scope>NUCLEOTIDE SEQUENCE [LARGE SCALE GENOMIC DNA]</scope>
    <source>
        <strain evidence="3 4">NGTWSNA01</strain>
    </source>
</reference>
<organism evidence="3 4">
    <name type="scientific">Mycolicibacterium cyprinidarum</name>
    <dbReference type="NCBI Taxonomy" id="2860311"/>
    <lineage>
        <taxon>Bacteria</taxon>
        <taxon>Bacillati</taxon>
        <taxon>Actinomycetota</taxon>
        <taxon>Actinomycetes</taxon>
        <taxon>Mycobacteriales</taxon>
        <taxon>Mycobacteriaceae</taxon>
        <taxon>Mycolicibacterium</taxon>
    </lineage>
</organism>